<feature type="domain" description="DNA replication/recombination mediator RecO N-terminal" evidence="8">
    <location>
        <begin position="1"/>
        <end position="80"/>
    </location>
</feature>
<dbReference type="GO" id="GO:0043590">
    <property type="term" value="C:bacterial nucleoid"/>
    <property type="evidence" value="ECO:0007669"/>
    <property type="project" value="TreeGrafter"/>
</dbReference>
<evidence type="ECO:0000256" key="6">
    <source>
        <dbReference type="ARBA" id="ARBA00033409"/>
    </source>
</evidence>
<evidence type="ECO:0000256" key="5">
    <source>
        <dbReference type="ARBA" id="ARBA00023204"/>
    </source>
</evidence>
<dbReference type="PANTHER" id="PTHR33991:SF1">
    <property type="entry name" value="DNA REPAIR PROTEIN RECO"/>
    <property type="match status" value="1"/>
</dbReference>
<dbReference type="Pfam" id="PF02565">
    <property type="entry name" value="RecO_C"/>
    <property type="match status" value="1"/>
</dbReference>
<evidence type="ECO:0000256" key="1">
    <source>
        <dbReference type="ARBA" id="ARBA00007452"/>
    </source>
</evidence>
<dbReference type="AlphaFoldDB" id="A0A6B3NAK3"/>
<keyword evidence="4 7" id="KW-0233">DNA recombination</keyword>
<dbReference type="InterPro" id="IPR012340">
    <property type="entry name" value="NA-bd_OB-fold"/>
</dbReference>
<dbReference type="PANTHER" id="PTHR33991">
    <property type="entry name" value="DNA REPAIR PROTEIN RECO"/>
    <property type="match status" value="1"/>
</dbReference>
<gene>
    <name evidence="7 9" type="primary">recO</name>
    <name evidence="9" type="ORF">F6J89_03275</name>
</gene>
<evidence type="ECO:0000313" key="9">
    <source>
        <dbReference type="EMBL" id="NER26661.1"/>
    </source>
</evidence>
<dbReference type="GO" id="GO:0006310">
    <property type="term" value="P:DNA recombination"/>
    <property type="evidence" value="ECO:0007669"/>
    <property type="project" value="UniProtKB-UniRule"/>
</dbReference>
<dbReference type="NCBIfam" id="TIGR00613">
    <property type="entry name" value="reco"/>
    <property type="match status" value="1"/>
</dbReference>
<dbReference type="EMBL" id="JAAHFQ010000041">
    <property type="protein sequence ID" value="NER26661.1"/>
    <property type="molecule type" value="Genomic_DNA"/>
</dbReference>
<dbReference type="InterPro" id="IPR042242">
    <property type="entry name" value="RecO_C"/>
</dbReference>
<dbReference type="InterPro" id="IPR022572">
    <property type="entry name" value="DNA_rep/recomb_RecO_N"/>
</dbReference>
<dbReference type="Pfam" id="PF11967">
    <property type="entry name" value="RecO_N"/>
    <property type="match status" value="1"/>
</dbReference>
<evidence type="ECO:0000256" key="2">
    <source>
        <dbReference type="ARBA" id="ARBA00021310"/>
    </source>
</evidence>
<evidence type="ECO:0000256" key="7">
    <source>
        <dbReference type="HAMAP-Rule" id="MF_00201"/>
    </source>
</evidence>
<organism evidence="9">
    <name type="scientific">Symploca sp. SIO1C4</name>
    <dbReference type="NCBI Taxonomy" id="2607765"/>
    <lineage>
        <taxon>Bacteria</taxon>
        <taxon>Bacillati</taxon>
        <taxon>Cyanobacteriota</taxon>
        <taxon>Cyanophyceae</taxon>
        <taxon>Coleofasciculales</taxon>
        <taxon>Coleofasciculaceae</taxon>
        <taxon>Symploca</taxon>
    </lineage>
</organism>
<evidence type="ECO:0000256" key="4">
    <source>
        <dbReference type="ARBA" id="ARBA00023172"/>
    </source>
</evidence>
<proteinExistence type="inferred from homology"/>
<dbReference type="Gene3D" id="1.20.1440.120">
    <property type="entry name" value="Recombination protein O, C-terminal domain"/>
    <property type="match status" value="1"/>
</dbReference>
<sequence length="319" mass="35025">MSRTYKATGINLKSLPLGEADRLVTILTREFGLIRVVAPGARKQRSKLGGSSDLFVVNQLMLAKGKSLDKITQAQTLESYRGFRKDLSKLAASQYLAEVVLCLGLSEQPQEELYELLNEHLRRLEGLPQSAGDIEGRTLVLAYLSHGIFHLLAVAGIAPQVQSCCLTQRSLKPNFADPDWRVGFSVEAGGTVSLAVNQLALKANLPKLRTNTPVHGHSLGVNLAQNTNSKNSDSQEVTTLRLNNKLNAIELSFLQKLGAAELPQLDTLLSNRKEELSRLSSHPQVWVKVERILREYAQYHCGRSIRSAALLDALSVPQG</sequence>
<protein>
    <recommendedName>
        <fullName evidence="2 7">DNA repair protein RecO</fullName>
    </recommendedName>
    <alternativeName>
        <fullName evidence="6 7">Recombination protein O</fullName>
    </alternativeName>
</protein>
<dbReference type="Gene3D" id="2.40.50.140">
    <property type="entry name" value="Nucleic acid-binding proteins"/>
    <property type="match status" value="1"/>
</dbReference>
<comment type="caution">
    <text evidence="9">The sequence shown here is derived from an EMBL/GenBank/DDBJ whole genome shotgun (WGS) entry which is preliminary data.</text>
</comment>
<reference evidence="9" key="1">
    <citation type="submission" date="2019-11" db="EMBL/GenBank/DDBJ databases">
        <title>Genomic insights into an expanded diversity of filamentous marine cyanobacteria reveals the extraordinary biosynthetic potential of Moorea and Okeania.</title>
        <authorList>
            <person name="Ferreira Leao T."/>
            <person name="Wang M."/>
            <person name="Moss N."/>
            <person name="Da Silva R."/>
            <person name="Sanders J."/>
            <person name="Nurk S."/>
            <person name="Gurevich A."/>
            <person name="Humphrey G."/>
            <person name="Reher R."/>
            <person name="Zhu Q."/>
            <person name="Belda-Ferre P."/>
            <person name="Glukhov E."/>
            <person name="Rex R."/>
            <person name="Dorrestein P.C."/>
            <person name="Knight R."/>
            <person name="Pevzner P."/>
            <person name="Gerwick W.H."/>
            <person name="Gerwick L."/>
        </authorList>
    </citation>
    <scope>NUCLEOTIDE SEQUENCE</scope>
    <source>
        <strain evidence="9">SIO1C4</strain>
    </source>
</reference>
<dbReference type="GO" id="GO:0006302">
    <property type="term" value="P:double-strand break repair"/>
    <property type="evidence" value="ECO:0007669"/>
    <property type="project" value="TreeGrafter"/>
</dbReference>
<dbReference type="InterPro" id="IPR037278">
    <property type="entry name" value="ARFGAP/RecO"/>
</dbReference>
<dbReference type="HAMAP" id="MF_00201">
    <property type="entry name" value="RecO"/>
    <property type="match status" value="1"/>
</dbReference>
<dbReference type="InterPro" id="IPR003717">
    <property type="entry name" value="RecO"/>
</dbReference>
<keyword evidence="5 7" id="KW-0234">DNA repair</keyword>
<evidence type="ECO:0000259" key="8">
    <source>
        <dbReference type="Pfam" id="PF11967"/>
    </source>
</evidence>
<dbReference type="SUPFAM" id="SSF50249">
    <property type="entry name" value="Nucleic acid-binding proteins"/>
    <property type="match status" value="1"/>
</dbReference>
<name>A0A6B3NAK3_9CYAN</name>
<keyword evidence="3 7" id="KW-0227">DNA damage</keyword>
<comment type="similarity">
    <text evidence="1 7">Belongs to the RecO family.</text>
</comment>
<comment type="function">
    <text evidence="7">Involved in DNA repair and RecF pathway recombination.</text>
</comment>
<accession>A0A6B3NAK3</accession>
<dbReference type="SUPFAM" id="SSF57863">
    <property type="entry name" value="ArfGap/RecO-like zinc finger"/>
    <property type="match status" value="1"/>
</dbReference>
<evidence type="ECO:0000256" key="3">
    <source>
        <dbReference type="ARBA" id="ARBA00022763"/>
    </source>
</evidence>